<evidence type="ECO:0000313" key="7">
    <source>
        <dbReference type="Proteomes" id="UP000243217"/>
    </source>
</evidence>
<organism evidence="6 7">
    <name type="scientific">Thraustotheca clavata</name>
    <dbReference type="NCBI Taxonomy" id="74557"/>
    <lineage>
        <taxon>Eukaryota</taxon>
        <taxon>Sar</taxon>
        <taxon>Stramenopiles</taxon>
        <taxon>Oomycota</taxon>
        <taxon>Saprolegniomycetes</taxon>
        <taxon>Saprolegniales</taxon>
        <taxon>Achlyaceae</taxon>
        <taxon>Thraustotheca</taxon>
    </lineage>
</organism>
<dbReference type="AlphaFoldDB" id="A0A1W0A9X6"/>
<dbReference type="STRING" id="74557.A0A1W0A9X6"/>
<protein>
    <recommendedName>
        <fullName evidence="5">BRCT domain-containing protein</fullName>
    </recommendedName>
</protein>
<comment type="caution">
    <text evidence="6">The sequence shown here is derived from an EMBL/GenBank/DDBJ whole genome shotgun (WGS) entry which is preliminary data.</text>
</comment>
<keyword evidence="2" id="KW-0227">DNA damage</keyword>
<dbReference type="Pfam" id="PF16589">
    <property type="entry name" value="BRCT_2"/>
    <property type="match status" value="1"/>
</dbReference>
<dbReference type="InterPro" id="IPR036420">
    <property type="entry name" value="BRCT_dom_sf"/>
</dbReference>
<keyword evidence="7" id="KW-1185">Reference proteome</keyword>
<dbReference type="CDD" id="cd18432">
    <property type="entry name" value="BRCT_PAXIP1_rpt6_like"/>
    <property type="match status" value="1"/>
</dbReference>
<evidence type="ECO:0000256" key="4">
    <source>
        <dbReference type="SAM" id="MobiDB-lite"/>
    </source>
</evidence>
<evidence type="ECO:0000256" key="2">
    <source>
        <dbReference type="ARBA" id="ARBA00022763"/>
    </source>
</evidence>
<dbReference type="InterPro" id="IPR001357">
    <property type="entry name" value="BRCT_dom"/>
</dbReference>
<dbReference type="InterPro" id="IPR051579">
    <property type="entry name" value="DDR_Transcriptional_Reg"/>
</dbReference>
<keyword evidence="3" id="KW-0539">Nucleus</keyword>
<evidence type="ECO:0000256" key="1">
    <source>
        <dbReference type="ARBA" id="ARBA00004123"/>
    </source>
</evidence>
<dbReference type="Proteomes" id="UP000243217">
    <property type="component" value="Unassembled WGS sequence"/>
</dbReference>
<evidence type="ECO:0000313" key="6">
    <source>
        <dbReference type="EMBL" id="OQS07102.1"/>
    </source>
</evidence>
<dbReference type="SMART" id="SM00292">
    <property type="entry name" value="BRCT"/>
    <property type="match status" value="2"/>
</dbReference>
<feature type="domain" description="BRCT" evidence="5">
    <location>
        <begin position="303"/>
        <end position="392"/>
    </location>
</feature>
<sequence length="508" mass="56703">METETAVGGDQETPSQWRHGGTQEAIQDRVETLVLCSFDEDETQIRFLSNCLSQEECGPQTLQERKLLHVQSFNGDEGDGDDEDSGNESEDMWVGGTNLLAQWSTDVQKAQERESQVLADLPQWNSSAMLQDHSTSSDVDTNVSEDEDMATQTNSAMFDSYASPQSIGSSISTKTQAISLEENVEKIQDSAIVNKKAQENAIAMQKVQNDVNTSEMDQDTLMTMEKPQDNSSEMEQDIAPPPTKKRKKTPASEETKPKTKAKRTARATYCESEDFNESQPRVSKRTQKINESESMSQASSLSFTQDVITTIRVVLTGIEPTPSILRKVKSIKGAVFEEDVTKGTHLVAPENQLKRTVKMLCGISCCLHILDEKWLHTSSKMRRPANEYDFCLNDTEKQMQWGFELKDTMYKHSVESRQVFLQAYSFYITPHKSIRPPAADLEKIILCGGGQVLKSPSIDSIVISSPEAMATKTILKKVGSKRPVYSPELILLGVLKQSLDLETHRLAL</sequence>
<dbReference type="OrthoDB" id="342264at2759"/>
<name>A0A1W0A9X6_9STRA</name>
<dbReference type="SUPFAM" id="SSF52113">
    <property type="entry name" value="BRCT domain"/>
    <property type="match status" value="1"/>
</dbReference>
<dbReference type="Gene3D" id="3.40.50.10190">
    <property type="entry name" value="BRCT domain"/>
    <property type="match status" value="2"/>
</dbReference>
<dbReference type="GO" id="GO:0005634">
    <property type="term" value="C:nucleus"/>
    <property type="evidence" value="ECO:0007669"/>
    <property type="project" value="UniProtKB-SubCell"/>
</dbReference>
<dbReference type="PANTHER" id="PTHR23196:SF1">
    <property type="entry name" value="PAX-INTERACTING PROTEIN 1"/>
    <property type="match status" value="1"/>
</dbReference>
<gene>
    <name evidence="6" type="ORF">THRCLA_20220</name>
</gene>
<evidence type="ECO:0000256" key="3">
    <source>
        <dbReference type="ARBA" id="ARBA00023242"/>
    </source>
</evidence>
<dbReference type="PANTHER" id="PTHR23196">
    <property type="entry name" value="PAX TRANSCRIPTION ACTIVATION DOMAIN INTERACTING PROTEIN"/>
    <property type="match status" value="1"/>
</dbReference>
<feature type="region of interest" description="Disordered" evidence="4">
    <location>
        <begin position="224"/>
        <end position="283"/>
    </location>
</feature>
<feature type="compositionally biased region" description="Acidic residues" evidence="4">
    <location>
        <begin position="76"/>
        <end position="91"/>
    </location>
</feature>
<feature type="region of interest" description="Disordered" evidence="4">
    <location>
        <begin position="1"/>
        <end position="23"/>
    </location>
</feature>
<proteinExistence type="predicted"/>
<comment type="subcellular location">
    <subcellularLocation>
        <location evidence="1">Nucleus</location>
    </subcellularLocation>
</comment>
<evidence type="ECO:0000259" key="5">
    <source>
        <dbReference type="PROSITE" id="PS50172"/>
    </source>
</evidence>
<accession>A0A1W0A9X6</accession>
<dbReference type="GO" id="GO:0006974">
    <property type="term" value="P:DNA damage response"/>
    <property type="evidence" value="ECO:0007669"/>
    <property type="project" value="UniProtKB-KW"/>
</dbReference>
<feature type="region of interest" description="Disordered" evidence="4">
    <location>
        <begin position="72"/>
        <end position="92"/>
    </location>
</feature>
<dbReference type="EMBL" id="JNBS01000277">
    <property type="protein sequence ID" value="OQS07102.1"/>
    <property type="molecule type" value="Genomic_DNA"/>
</dbReference>
<reference evidence="6 7" key="1">
    <citation type="journal article" date="2014" name="Genome Biol. Evol.">
        <title>The secreted proteins of Achlya hypogyna and Thraustotheca clavata identify the ancestral oomycete secretome and reveal gene acquisitions by horizontal gene transfer.</title>
        <authorList>
            <person name="Misner I."/>
            <person name="Blouin N."/>
            <person name="Leonard G."/>
            <person name="Richards T.A."/>
            <person name="Lane C.E."/>
        </authorList>
    </citation>
    <scope>NUCLEOTIDE SEQUENCE [LARGE SCALE GENOMIC DNA]</scope>
    <source>
        <strain evidence="6 7">ATCC 34112</strain>
    </source>
</reference>
<dbReference type="PROSITE" id="PS50172">
    <property type="entry name" value="BRCT"/>
    <property type="match status" value="1"/>
</dbReference>